<evidence type="ECO:0000256" key="4">
    <source>
        <dbReference type="ARBA" id="ARBA00022840"/>
    </source>
</evidence>
<dbReference type="SUPFAM" id="SSF52540">
    <property type="entry name" value="P-loop containing nucleoside triphosphate hydrolases"/>
    <property type="match status" value="1"/>
</dbReference>
<dbReference type="PROSITE" id="PS51830">
    <property type="entry name" value="FIIND"/>
    <property type="match status" value="1"/>
</dbReference>
<reference evidence="8" key="1">
    <citation type="submission" date="2025-08" db="UniProtKB">
        <authorList>
            <consortium name="RefSeq"/>
        </authorList>
    </citation>
    <scope>IDENTIFICATION</scope>
</reference>
<keyword evidence="2" id="KW-0963">Cytoplasm</keyword>
<dbReference type="Gene3D" id="1.20.58.1200">
    <property type="entry name" value="RNA silencing suppressor P21, N-terminal domain"/>
    <property type="match status" value="3"/>
</dbReference>
<feature type="domain" description="FIIND" evidence="6">
    <location>
        <begin position="1693"/>
        <end position="1969"/>
    </location>
</feature>
<dbReference type="GeneID" id="106589361"/>
<dbReference type="PANTHER" id="PTHR31594">
    <property type="entry name" value="AIG1-TYPE G DOMAIN-CONTAINING PROTEIN"/>
    <property type="match status" value="1"/>
</dbReference>
<dbReference type="RefSeq" id="XP_045566158.1">
    <property type="nucleotide sequence ID" value="XM_045710202.1"/>
</dbReference>
<organism evidence="7 8">
    <name type="scientific">Salmo salar</name>
    <name type="common">Atlantic salmon</name>
    <dbReference type="NCBI Taxonomy" id="8030"/>
    <lineage>
        <taxon>Eukaryota</taxon>
        <taxon>Metazoa</taxon>
        <taxon>Chordata</taxon>
        <taxon>Craniata</taxon>
        <taxon>Vertebrata</taxon>
        <taxon>Euteleostomi</taxon>
        <taxon>Actinopterygii</taxon>
        <taxon>Neopterygii</taxon>
        <taxon>Teleostei</taxon>
        <taxon>Protacanthopterygii</taxon>
        <taxon>Salmoniformes</taxon>
        <taxon>Salmonidae</taxon>
        <taxon>Salmoninae</taxon>
        <taxon>Salmo</taxon>
    </lineage>
</organism>
<dbReference type="Pfam" id="PF13516">
    <property type="entry name" value="LRR_6"/>
    <property type="match status" value="1"/>
</dbReference>
<sequence>MRQLKLKAIRICEARRKKCMYWLKKSCTLKPFTYIPLVLDPDRSVFQKSKISKSKAYKKSRSKKLQTYIPAFKRKLSPDNLLTGNEKKILLVGKPGIGKTTVAQEMLNLWAQKEDNAVSYMFYFNESLMRSMSHSDDPTTLKSLLFGKYVKPEEGIEEILQDIEQNSENVIIVFDGIMDTISNSVVKRILEKDLLCDAKIVTTCRPEAEDCGFLSDWPSYRVEVHGFNDESISSFFRWMFDTDEDTICRILNNPELFSLCHVPMYAFIVTACICLSVSEAKDHPCTVTEMYVQILRDSLKICNDQTTEHLDKYMHHQKQALRSLAESAYQAMLGKTVNVTRLDGEDHSVLDAFLTSSAAKDTTSSWAFLHNTMQEFWASVFQLMTPDKITQVLQQCQTEEGKYLKHIFSFLCGLSSQSSNMVESIKFLISEEEVRELSDQYIEKIIDSFIYCETQQDPDESNSDVDVENLLFICQCLYEHQSPEACLLLLEKVGYEFNLSGEQLDPQQCCAVSYVINQSKDRNVRLDLEDCSLSDPGLRLILRALENLTMLRLDSITQLQMWKVALRSGLQSDCDNLLRLCESEIHLSVQEQEVWKPAEEVLKQKRPEHIHLCLHVGQGTQHITTSSMKIIFDCLSNIADIRFIALNDQKTHSWNEEVKSFQMDLYIQGALYEMTTGQKRVEGLRPVLAHLIHSDSIEEQSKFMVRLYSKAHDTQEGILPVLQPVFQTTPAVWYIDLSEKGTSGVLEVLKFQNVKKPVELWWSDEESERELAIFLQCLPYVSELRFNDCIPNTNDAIKVLVDLFICAATLEGETLKMLSSVCGYSAFPFADRDNAGQCAFLLDLYSHVSDYETQTGRSILPALLPLYQTAPAVWSIDLSERKASLLLEVLKLQPEKKPVELRGWSADESDVRSFLQCLPYISYLRFFYRQDEGELPEEWRITFFPRLCCFLLKVFLQGAVNDILTGQRSVEALLSLLGLAHSYDSTGKCMLLLDLYSHAKDYEIQTGRSILPALQPIYWSTPAVWSIDLSERKASLLLEVLKLQPVKKPVELRGCSDDESDVRSFLQCLPYISYLICDCQFFLSMCDELSVGSEGDALLSHSLLQALQYTLTLSGWLPSVSCEAVGAVLGQSTADDELDVTLTPQSISLQGAKLLFEQVKELHKLRMNEMATVKLARMSLLCKRPMIVKELTLVLSRPNPTERVQCRVISSLASLLRVWTIRSLDLTDCPIEGYLLATLLCHQGPLTIRLSEEILQQLAVVVYEAQNEELTQCFLEKVDGDLSNCRLDWDVLHYLLKSTTQRITINLRRSRIRQQDMPHLLPFLNNIHFQRMNSHFERTALKEIHKQRAGHMVTTLVRSSDEWINLNNLVLKHDDCEALRFALHYSDGVKLNLLWTVIPKEEMGRILTLLHRVSELRVDRKLLLELLHAWTGLITQTEAPATLLRVLDHKLDLSCSSAMDLSGQEDDTVLSLSSGDCRAISAAIDKADGDTELILHDCQVEDAGLEEFYKESILQRVHLSLGKPILLQLLHLIFVGDGGRSERLAPLLSRALGKELDLSHTPLDLMACSSLALILEHSEGLSELDLSDCHLTDTHLEFLLTHLHKAQVLNLCNNEITDEGAVKLNLYMIGNSFTETVWLCNNKITEFDSFLADKRYKLWPAHVSGMQDRHVTNLGSTSVREETSKVFSKTKPIIKEFDPEIVEEVEESKISYRFQCGFRGKFQCSATGLVFGMREPGTVEYSVEHWDMHMLADTDSEPACPVFKISCPEGHMYQLHLLHCETEVYAAEALSVAHICSNSLEILVPNRVTHSHVIININGLSRWTLLRRKPKTKKRINGQVLLFLELNVTEGQHRLWVYLLSRNVPYTEVMKRNKKLEFIRACSDCYLRPEARYRVTSDLEQGFSVHPKGKYLHIHSGPDQHATFTVFLDSKVTKLKLMIQELKRMGKKTAWRSQWFEPIFLKPGSNLTESDWLQNLCRILEHLSAKEIKRLKFLVRTSKELPQPSISNNDLECMEEVHDLAELMVKTWGMNGSLLATQSLMKELPRRDEPVTSLLMPFLEQCVALKGA</sequence>
<dbReference type="Proteomes" id="UP001652741">
    <property type="component" value="Chromosome ssa28"/>
</dbReference>
<evidence type="ECO:0000256" key="2">
    <source>
        <dbReference type="ARBA" id="ARBA00022490"/>
    </source>
</evidence>
<protein>
    <submittedName>
        <fullName evidence="8">Uncharacterized protein isoform X1</fullName>
    </submittedName>
</protein>
<name>A0ABM3E521_SALSA</name>
<dbReference type="InterPro" id="IPR025307">
    <property type="entry name" value="FIIND_dom"/>
</dbReference>
<evidence type="ECO:0000259" key="6">
    <source>
        <dbReference type="PROSITE" id="PS51830"/>
    </source>
</evidence>
<keyword evidence="7" id="KW-1185">Reference proteome</keyword>
<dbReference type="InterPro" id="IPR001611">
    <property type="entry name" value="Leu-rich_rpt"/>
</dbReference>
<dbReference type="Pfam" id="PF05729">
    <property type="entry name" value="NACHT"/>
    <property type="match status" value="1"/>
</dbReference>
<dbReference type="Gene3D" id="1.10.533.10">
    <property type="entry name" value="Death Domain, Fas"/>
    <property type="match status" value="1"/>
</dbReference>
<dbReference type="Pfam" id="PF13553">
    <property type="entry name" value="FIIND"/>
    <property type="match status" value="1"/>
</dbReference>
<dbReference type="SUPFAM" id="SSF52047">
    <property type="entry name" value="RNI-like"/>
    <property type="match status" value="1"/>
</dbReference>
<dbReference type="InterPro" id="IPR032675">
    <property type="entry name" value="LRR_dom_sf"/>
</dbReference>
<dbReference type="Gene3D" id="3.80.10.10">
    <property type="entry name" value="Ribonuclease Inhibitor"/>
    <property type="match status" value="2"/>
</dbReference>
<evidence type="ECO:0000259" key="5">
    <source>
        <dbReference type="PROSITE" id="PS50837"/>
    </source>
</evidence>
<gene>
    <name evidence="8" type="primary">LOC106589361</name>
</gene>
<keyword evidence="4" id="KW-0067">ATP-binding</keyword>
<dbReference type="InterPro" id="IPR052090">
    <property type="entry name" value="Cytolytic_pore-forming_toxin"/>
</dbReference>
<evidence type="ECO:0000256" key="3">
    <source>
        <dbReference type="ARBA" id="ARBA00022741"/>
    </source>
</evidence>
<dbReference type="Gene3D" id="3.40.50.300">
    <property type="entry name" value="P-loop containing nucleotide triphosphate hydrolases"/>
    <property type="match status" value="1"/>
</dbReference>
<keyword evidence="3" id="KW-0547">Nucleotide-binding</keyword>
<dbReference type="PANTHER" id="PTHR31594:SF16">
    <property type="entry name" value="SI:CH211-281L24.3"/>
    <property type="match status" value="1"/>
</dbReference>
<dbReference type="PROSITE" id="PS50837">
    <property type="entry name" value="NACHT"/>
    <property type="match status" value="1"/>
</dbReference>
<dbReference type="InterPro" id="IPR011029">
    <property type="entry name" value="DEATH-like_dom_sf"/>
</dbReference>
<feature type="domain" description="NACHT" evidence="5">
    <location>
        <begin position="87"/>
        <end position="208"/>
    </location>
</feature>
<proteinExistence type="predicted"/>
<accession>A0ABM3E521</accession>
<dbReference type="Pfam" id="PF23679">
    <property type="entry name" value="UPA-FIIND"/>
    <property type="match status" value="1"/>
</dbReference>
<dbReference type="InterPro" id="IPR027417">
    <property type="entry name" value="P-loop_NTPase"/>
</dbReference>
<evidence type="ECO:0000256" key="1">
    <source>
        <dbReference type="ARBA" id="ARBA00004514"/>
    </source>
</evidence>
<comment type="subcellular location">
    <subcellularLocation>
        <location evidence="1">Cytoplasm</location>
        <location evidence="1">Cytosol</location>
    </subcellularLocation>
</comment>
<evidence type="ECO:0000313" key="7">
    <source>
        <dbReference type="Proteomes" id="UP001652741"/>
    </source>
</evidence>
<evidence type="ECO:0000313" key="8">
    <source>
        <dbReference type="RefSeq" id="XP_045566158.1"/>
    </source>
</evidence>
<dbReference type="InterPro" id="IPR007111">
    <property type="entry name" value="NACHT_NTPase"/>
</dbReference>